<organism evidence="2 3">
    <name type="scientific">Nocardia jiangsuensis</name>
    <dbReference type="NCBI Taxonomy" id="1691563"/>
    <lineage>
        <taxon>Bacteria</taxon>
        <taxon>Bacillati</taxon>
        <taxon>Actinomycetota</taxon>
        <taxon>Actinomycetes</taxon>
        <taxon>Mycobacteriales</taxon>
        <taxon>Nocardiaceae</taxon>
        <taxon>Nocardia</taxon>
    </lineage>
</organism>
<dbReference type="RefSeq" id="WP_378617074.1">
    <property type="nucleotide sequence ID" value="NZ_JBHSAX010000033.1"/>
</dbReference>
<accession>A0ABV8E1U8</accession>
<dbReference type="PIRSF" id="PIRSF029171">
    <property type="entry name" value="Esterase_LipA"/>
    <property type="match status" value="1"/>
</dbReference>
<dbReference type="InterPro" id="IPR029058">
    <property type="entry name" value="AB_hydrolase_fold"/>
</dbReference>
<keyword evidence="3" id="KW-1185">Reference proteome</keyword>
<feature type="signal peptide" evidence="1">
    <location>
        <begin position="1"/>
        <end position="31"/>
    </location>
</feature>
<dbReference type="PANTHER" id="PTHR34853">
    <property type="match status" value="1"/>
</dbReference>
<evidence type="ECO:0000313" key="2">
    <source>
        <dbReference type="EMBL" id="MFC3966406.1"/>
    </source>
</evidence>
<proteinExistence type="predicted"/>
<keyword evidence="1" id="KW-0732">Signal</keyword>
<dbReference type="Pfam" id="PF03583">
    <property type="entry name" value="LIP"/>
    <property type="match status" value="1"/>
</dbReference>
<evidence type="ECO:0000313" key="3">
    <source>
        <dbReference type="Proteomes" id="UP001595696"/>
    </source>
</evidence>
<dbReference type="PANTHER" id="PTHR34853:SF1">
    <property type="entry name" value="LIPASE 5"/>
    <property type="match status" value="1"/>
</dbReference>
<protein>
    <submittedName>
        <fullName evidence="2">Lipase family protein</fullName>
    </submittedName>
</protein>
<dbReference type="EMBL" id="JBHSAX010000033">
    <property type="protein sequence ID" value="MFC3966406.1"/>
    <property type="molecule type" value="Genomic_DNA"/>
</dbReference>
<feature type="chain" id="PRO_5045455966" evidence="1">
    <location>
        <begin position="32"/>
        <end position="437"/>
    </location>
</feature>
<sequence length="437" mass="44666">MGTGRVTLAVAAAAAAVTMLAGGTVPPVANAAPDNSFFFSGEQAPLGSYAPGTVLASRVLPYHLRGIATPLTAVQIRYRTTDAQGRPSANVTSVLLPPGGVDPSRVVTYGSAYDSLNPEHGPSRSIAGNVSFGGAIADSEGAVMGLFLAQGFTVIVPDTEGQSANFAAGPEYGMNTLDAIRAATTTAATGLNPASRVGLFGYSGGAIATNWAAALAPEYAPEVNANLVGVAEGGVLANPARNLRYIDGSLGWAGVAAMAIIGIARSYDIDFTPYLNDFGARIAAQLSSASIANVLFQYPGLTWAQLTKPEFANPNSVPPFVETVAKIDLGLAPTPTVPMFIGQGANGILEGTEGTKPGVGPGDGVMIAGDVRALARQYCDTGNTTITYHQYDALSHIPALTVWSVEATTWLLDRFAGKPAPNNCASIAPGNSLAPEL</sequence>
<dbReference type="Gene3D" id="1.10.260.130">
    <property type="match status" value="1"/>
</dbReference>
<name>A0ABV8E1U8_9NOCA</name>
<dbReference type="SUPFAM" id="SSF53474">
    <property type="entry name" value="alpha/beta-Hydrolases"/>
    <property type="match status" value="1"/>
</dbReference>
<dbReference type="Proteomes" id="UP001595696">
    <property type="component" value="Unassembled WGS sequence"/>
</dbReference>
<comment type="caution">
    <text evidence="2">The sequence shown here is derived from an EMBL/GenBank/DDBJ whole genome shotgun (WGS) entry which is preliminary data.</text>
</comment>
<dbReference type="Gene3D" id="3.40.50.1820">
    <property type="entry name" value="alpha/beta hydrolase"/>
    <property type="match status" value="1"/>
</dbReference>
<evidence type="ECO:0000256" key="1">
    <source>
        <dbReference type="SAM" id="SignalP"/>
    </source>
</evidence>
<reference evidence="3" key="1">
    <citation type="journal article" date="2019" name="Int. J. Syst. Evol. Microbiol.">
        <title>The Global Catalogue of Microorganisms (GCM) 10K type strain sequencing project: providing services to taxonomists for standard genome sequencing and annotation.</title>
        <authorList>
            <consortium name="The Broad Institute Genomics Platform"/>
            <consortium name="The Broad Institute Genome Sequencing Center for Infectious Disease"/>
            <person name="Wu L."/>
            <person name="Ma J."/>
        </authorList>
    </citation>
    <scope>NUCLEOTIDE SEQUENCE [LARGE SCALE GENOMIC DNA]</scope>
    <source>
        <strain evidence="3">CGMCC 4.7330</strain>
    </source>
</reference>
<gene>
    <name evidence="2" type="ORF">ACFO0B_30865</name>
</gene>
<dbReference type="InterPro" id="IPR005152">
    <property type="entry name" value="Lipase_secreted"/>
</dbReference>